<reference evidence="3" key="1">
    <citation type="journal article" date="2012" name="Microbiology">
        <title>Localization and molecular characterization of putative O antigen gene clusters of Providencia species.</title>
        <authorList>
            <person name="Ovchinnikova O.G."/>
            <person name="Liu B."/>
            <person name="Guo D."/>
            <person name="Kocharova N.A."/>
            <person name="Shashkov A.S."/>
            <person name="Chen M."/>
            <person name="Feng L."/>
            <person name="Rozalski A."/>
            <person name="Knirel Y.A."/>
            <person name="Wang L."/>
        </authorList>
    </citation>
    <scope>NUCLEOTIDE SEQUENCE</scope>
    <source>
        <strain evidence="3">G3308</strain>
    </source>
</reference>
<proteinExistence type="predicted"/>
<dbReference type="Gene3D" id="3.40.50.2000">
    <property type="entry name" value="Glycogen Phosphorylase B"/>
    <property type="match status" value="2"/>
</dbReference>
<dbReference type="EMBL" id="JQ319041">
    <property type="protein sequence ID" value="AFH02823.1"/>
    <property type="molecule type" value="Genomic_DNA"/>
</dbReference>
<organism evidence="3">
    <name type="scientific">Providencia alcalifaciens</name>
    <dbReference type="NCBI Taxonomy" id="126385"/>
    <lineage>
        <taxon>Bacteria</taxon>
        <taxon>Pseudomonadati</taxon>
        <taxon>Pseudomonadota</taxon>
        <taxon>Gammaproteobacteria</taxon>
        <taxon>Enterobacterales</taxon>
        <taxon>Morganellaceae</taxon>
        <taxon>Providencia</taxon>
    </lineage>
</organism>
<feature type="domain" description="Glycosyl transferase family 1" evidence="1">
    <location>
        <begin position="228"/>
        <end position="386"/>
    </location>
</feature>
<evidence type="ECO:0000259" key="2">
    <source>
        <dbReference type="Pfam" id="PF13439"/>
    </source>
</evidence>
<keyword evidence="3" id="KW-0808">Transferase</keyword>
<feature type="domain" description="Glycosyltransferase subfamily 4-like N-terminal" evidence="2">
    <location>
        <begin position="13"/>
        <end position="216"/>
    </location>
</feature>
<evidence type="ECO:0000259" key="1">
    <source>
        <dbReference type="Pfam" id="PF00534"/>
    </source>
</evidence>
<accession>H9XTS7</accession>
<dbReference type="Pfam" id="PF13439">
    <property type="entry name" value="Glyco_transf_4"/>
    <property type="match status" value="1"/>
</dbReference>
<protein>
    <submittedName>
        <fullName evidence="3">Glycosyltransferase</fullName>
    </submittedName>
</protein>
<dbReference type="SUPFAM" id="SSF53756">
    <property type="entry name" value="UDP-Glycosyltransferase/glycogen phosphorylase"/>
    <property type="match status" value="1"/>
</dbReference>
<dbReference type="PANTHER" id="PTHR45947:SF3">
    <property type="entry name" value="SULFOQUINOVOSYL TRANSFERASE SQD2"/>
    <property type="match status" value="1"/>
</dbReference>
<dbReference type="Pfam" id="PF00534">
    <property type="entry name" value="Glycos_transf_1"/>
    <property type="match status" value="1"/>
</dbReference>
<dbReference type="PANTHER" id="PTHR45947">
    <property type="entry name" value="SULFOQUINOVOSYL TRANSFERASE SQD2"/>
    <property type="match status" value="1"/>
</dbReference>
<sequence length="415" mass="47263">MKVLHLLSGELTGGAARGAYWLHKAQTKIGIDSQLFIDSNANYNEANIHSNIKNTDKVFRLIRPRLDKIPNRLFNHQSSLYSYNIIGKDIINTELYKNADIIHLHWINNGFLSLSQINKINKPIVWTLRDMWPFTGGCHYSMTCKRYQIGCGNCPYLKGDFLYDSSFFINKYKRKLAEKKDITVVGISSWISQCARESVIFKNSRIETIGNTIDTDIFKPSNKELAKKILGLENTKIISFGAQFISDNYKGMDELLAALKIAYKKGSFHLLVFGHIDVCILKELNIPYTYFGFIQDNLSLNLIYSASDVFVAPSKMEAFGKTIAESMSCGTPVVAFDYSGPKDIITHYQSGYLAKPYMVEDLAYGIVYILNLDKEKYTLMSKKSRDRVINLFSPEITAKMYKTLYNEILCNSESL</sequence>
<name>H9XTS7_9GAMM</name>
<gene>
    <name evidence="3" type="primary">orf1</name>
</gene>
<dbReference type="InterPro" id="IPR050194">
    <property type="entry name" value="Glycosyltransferase_grp1"/>
</dbReference>
<dbReference type="InterPro" id="IPR028098">
    <property type="entry name" value="Glyco_trans_4-like_N"/>
</dbReference>
<dbReference type="AlphaFoldDB" id="H9XTS7"/>
<dbReference type="InterPro" id="IPR001296">
    <property type="entry name" value="Glyco_trans_1"/>
</dbReference>
<evidence type="ECO:0000313" key="3">
    <source>
        <dbReference type="EMBL" id="AFH02823.1"/>
    </source>
</evidence>
<dbReference type="CDD" id="cd03825">
    <property type="entry name" value="GT4_WcaC-like"/>
    <property type="match status" value="1"/>
</dbReference>
<dbReference type="GO" id="GO:0016757">
    <property type="term" value="F:glycosyltransferase activity"/>
    <property type="evidence" value="ECO:0007669"/>
    <property type="project" value="InterPro"/>
</dbReference>